<feature type="transmembrane region" description="Helical" evidence="2">
    <location>
        <begin position="113"/>
        <end position="136"/>
    </location>
</feature>
<evidence type="ECO:0008006" key="5">
    <source>
        <dbReference type="Google" id="ProtNLM"/>
    </source>
</evidence>
<accession>A0A1F7Z645</accession>
<evidence type="ECO:0000313" key="3">
    <source>
        <dbReference type="EMBL" id="OGM34245.1"/>
    </source>
</evidence>
<dbReference type="AlphaFoldDB" id="A0A1F7Z645"/>
<organism evidence="3 4">
    <name type="scientific">Candidatus Woesebacteria bacterium RIFCSPHIGHO2_02_FULL_39_13</name>
    <dbReference type="NCBI Taxonomy" id="1802505"/>
    <lineage>
        <taxon>Bacteria</taxon>
        <taxon>Candidatus Woeseibacteriota</taxon>
    </lineage>
</organism>
<dbReference type="SUPFAM" id="SSF82171">
    <property type="entry name" value="DPP6 N-terminal domain-like"/>
    <property type="match status" value="1"/>
</dbReference>
<evidence type="ECO:0000256" key="2">
    <source>
        <dbReference type="SAM" id="Phobius"/>
    </source>
</evidence>
<feature type="region of interest" description="Disordered" evidence="1">
    <location>
        <begin position="83"/>
        <end position="105"/>
    </location>
</feature>
<comment type="caution">
    <text evidence="3">The sequence shown here is derived from an EMBL/GenBank/DDBJ whole genome shotgun (WGS) entry which is preliminary data.</text>
</comment>
<dbReference type="InterPro" id="IPR011042">
    <property type="entry name" value="6-blade_b-propeller_TolB-like"/>
</dbReference>
<keyword evidence="2" id="KW-1133">Transmembrane helix</keyword>
<name>A0A1F7Z645_9BACT</name>
<evidence type="ECO:0000256" key="1">
    <source>
        <dbReference type="SAM" id="MobiDB-lite"/>
    </source>
</evidence>
<dbReference type="EMBL" id="MGGR01000008">
    <property type="protein sequence ID" value="OGM34245.1"/>
    <property type="molecule type" value="Genomic_DNA"/>
</dbReference>
<proteinExistence type="predicted"/>
<keyword evidence="2" id="KW-0812">Transmembrane</keyword>
<feature type="region of interest" description="Disordered" evidence="1">
    <location>
        <begin position="1"/>
        <end position="68"/>
    </location>
</feature>
<keyword evidence="2" id="KW-0472">Membrane</keyword>
<sequence length="345" mass="36930">MPNDSNENSSAGSSNSPLTSEDVSKPTTSPAMSPDPVFPSALNQGIDSPPSPQMKESETTPEIPSTAPVEIKTEVPQSNEDVAAVNPPVHGQPTETEPPSPVAVTTGGRQSKFGFFALLGLIIAIFVWGGVTYLYLENQKLKKEETGTPDVNISQSPTTIPTPTFSPDQIQIKNGSVVLAVPNSEVKILVDKADYKTTSITGFAKVLVSPDNALMCFEAWPPAPAPALYYSTIKGENVIKIGENYKNCTWSPDSKSIFYLNTANLDSPVNIYSYNTNVGKETNITLSSQTTGEKAYEIVGLSADAASLICKYVDLTSVTSPKEEVNCEIDLKTLKVEDTPTQSSQ</sequence>
<gene>
    <name evidence="3" type="ORF">A3D01_01845</name>
</gene>
<protein>
    <recommendedName>
        <fullName evidence="5">Dipeptidylpeptidase IV N-terminal domain-containing protein</fullName>
    </recommendedName>
</protein>
<dbReference type="Proteomes" id="UP000177169">
    <property type="component" value="Unassembled WGS sequence"/>
</dbReference>
<evidence type="ECO:0000313" key="4">
    <source>
        <dbReference type="Proteomes" id="UP000177169"/>
    </source>
</evidence>
<dbReference type="STRING" id="1802505.A3D01_01845"/>
<reference evidence="3 4" key="1">
    <citation type="journal article" date="2016" name="Nat. Commun.">
        <title>Thousands of microbial genomes shed light on interconnected biogeochemical processes in an aquifer system.</title>
        <authorList>
            <person name="Anantharaman K."/>
            <person name="Brown C.T."/>
            <person name="Hug L.A."/>
            <person name="Sharon I."/>
            <person name="Castelle C.J."/>
            <person name="Probst A.J."/>
            <person name="Thomas B.C."/>
            <person name="Singh A."/>
            <person name="Wilkins M.J."/>
            <person name="Karaoz U."/>
            <person name="Brodie E.L."/>
            <person name="Williams K.H."/>
            <person name="Hubbard S.S."/>
            <person name="Banfield J.F."/>
        </authorList>
    </citation>
    <scope>NUCLEOTIDE SEQUENCE [LARGE SCALE GENOMIC DNA]</scope>
</reference>
<dbReference type="Gene3D" id="2.120.10.30">
    <property type="entry name" value="TolB, C-terminal domain"/>
    <property type="match status" value="1"/>
</dbReference>
<feature type="compositionally biased region" description="Low complexity" evidence="1">
    <location>
        <begin position="1"/>
        <end position="20"/>
    </location>
</feature>